<dbReference type="STRING" id="1921510.BSL82_13035"/>
<evidence type="ECO:0000313" key="2">
    <source>
        <dbReference type="EMBL" id="API60115.1"/>
    </source>
</evidence>
<sequence>MTAPEIAPSIELSRAFWTHADALHSRRAYAALRFLGDADLPQSLERADQPGAGVARVGFDPRAQVLAPVAPGVSGELGLPSGEAFEGIVERRDPWPAGDGEGAAPRKNIDFVDLVALELERGGVAGPGGAQLPRASTRSGGSPRIEPPDGGARLLERRGETVAPRQRCQRGRAASHPQAYPEIAL</sequence>
<accession>A0A1L3ZWW8</accession>
<proteinExistence type="predicted"/>
<dbReference type="KEGG" id="sphj:BSL82_13035"/>
<protein>
    <submittedName>
        <fullName evidence="2">Uncharacterized protein</fullName>
    </submittedName>
</protein>
<dbReference type="EMBL" id="CP018221">
    <property type="protein sequence ID" value="API60115.1"/>
    <property type="molecule type" value="Genomic_DNA"/>
</dbReference>
<dbReference type="AlphaFoldDB" id="A0A1L3ZWW8"/>
<name>A0A1L3ZWW8_9SPHN</name>
<keyword evidence="3" id="KW-1185">Reference proteome</keyword>
<dbReference type="Proteomes" id="UP000182063">
    <property type="component" value="Chromosome"/>
</dbReference>
<evidence type="ECO:0000256" key="1">
    <source>
        <dbReference type="SAM" id="MobiDB-lite"/>
    </source>
</evidence>
<organism evidence="2 3">
    <name type="scientific">Tardibacter chloracetimidivorans</name>
    <dbReference type="NCBI Taxonomy" id="1921510"/>
    <lineage>
        <taxon>Bacteria</taxon>
        <taxon>Pseudomonadati</taxon>
        <taxon>Pseudomonadota</taxon>
        <taxon>Alphaproteobacteria</taxon>
        <taxon>Sphingomonadales</taxon>
        <taxon>Sphingomonadaceae</taxon>
        <taxon>Tardibacter</taxon>
    </lineage>
</organism>
<reference evidence="3" key="1">
    <citation type="submission" date="2016-11" db="EMBL/GenBank/DDBJ databases">
        <title>Complete Genome Sequence of alachlor-degrading Sphingomonas sp. strain JJ-A5.</title>
        <authorList>
            <person name="Lee H."/>
            <person name="Ka J.-O."/>
        </authorList>
    </citation>
    <scope>NUCLEOTIDE SEQUENCE [LARGE SCALE GENOMIC DNA]</scope>
    <source>
        <strain evidence="3">JJ-A5</strain>
    </source>
</reference>
<evidence type="ECO:0000313" key="3">
    <source>
        <dbReference type="Proteomes" id="UP000182063"/>
    </source>
</evidence>
<gene>
    <name evidence="2" type="ORF">BSL82_13035</name>
</gene>
<feature type="region of interest" description="Disordered" evidence="1">
    <location>
        <begin position="123"/>
        <end position="185"/>
    </location>
</feature>